<protein>
    <submittedName>
        <fullName evidence="1">Uncharacterized protein</fullName>
    </submittedName>
</protein>
<dbReference type="Proteomes" id="UP000790709">
    <property type="component" value="Unassembled WGS sequence"/>
</dbReference>
<evidence type="ECO:0000313" key="1">
    <source>
        <dbReference type="EMBL" id="KAH7928246.1"/>
    </source>
</evidence>
<keyword evidence="2" id="KW-1185">Reference proteome</keyword>
<name>A0ACB8BT62_9AGAM</name>
<proteinExistence type="predicted"/>
<organism evidence="1 2">
    <name type="scientific">Leucogyrophana mollusca</name>
    <dbReference type="NCBI Taxonomy" id="85980"/>
    <lineage>
        <taxon>Eukaryota</taxon>
        <taxon>Fungi</taxon>
        <taxon>Dikarya</taxon>
        <taxon>Basidiomycota</taxon>
        <taxon>Agaricomycotina</taxon>
        <taxon>Agaricomycetes</taxon>
        <taxon>Agaricomycetidae</taxon>
        <taxon>Boletales</taxon>
        <taxon>Boletales incertae sedis</taxon>
        <taxon>Leucogyrophana</taxon>
    </lineage>
</organism>
<sequence length="291" mass="31942">MAHLSTAAPLDVGLYRVGAEELSFFKSQAGINDDDLLKEHILDVQSKAYLVAPYPCIRLFAFTELRISTQPAYQQALKLGREREGAILLDIGCCFGNDVRKAVADGFPVKNVLASDLVPELWNLGHDLFKDTPESFPVRFIAGDAFDPSMLSIADPLDIQTARATPVPELSTLTSLNPVRGHVSVIHAASLFHLFDEEKQRDLACALAGLLSPEPGSVIFGSHRGAPRTEVLADAANATMFNMFCHSPDSWKSLWDGDVFAKGVVRVDAEVREFTVKDSKAWMLVWSVTRL</sequence>
<accession>A0ACB8BT62</accession>
<comment type="caution">
    <text evidence="1">The sequence shown here is derived from an EMBL/GenBank/DDBJ whole genome shotgun (WGS) entry which is preliminary data.</text>
</comment>
<evidence type="ECO:0000313" key="2">
    <source>
        <dbReference type="Proteomes" id="UP000790709"/>
    </source>
</evidence>
<gene>
    <name evidence="1" type="ORF">BV22DRAFT_1005227</name>
</gene>
<reference evidence="1" key="1">
    <citation type="journal article" date="2021" name="New Phytol.">
        <title>Evolutionary innovations through gain and loss of genes in the ectomycorrhizal Boletales.</title>
        <authorList>
            <person name="Wu G."/>
            <person name="Miyauchi S."/>
            <person name="Morin E."/>
            <person name="Kuo A."/>
            <person name="Drula E."/>
            <person name="Varga T."/>
            <person name="Kohler A."/>
            <person name="Feng B."/>
            <person name="Cao Y."/>
            <person name="Lipzen A."/>
            <person name="Daum C."/>
            <person name="Hundley H."/>
            <person name="Pangilinan J."/>
            <person name="Johnson J."/>
            <person name="Barry K."/>
            <person name="LaButti K."/>
            <person name="Ng V."/>
            <person name="Ahrendt S."/>
            <person name="Min B."/>
            <person name="Choi I.G."/>
            <person name="Park H."/>
            <person name="Plett J.M."/>
            <person name="Magnuson J."/>
            <person name="Spatafora J.W."/>
            <person name="Nagy L.G."/>
            <person name="Henrissat B."/>
            <person name="Grigoriev I.V."/>
            <person name="Yang Z.L."/>
            <person name="Xu J."/>
            <person name="Martin F.M."/>
        </authorList>
    </citation>
    <scope>NUCLEOTIDE SEQUENCE</scope>
    <source>
        <strain evidence="1">KUC20120723A-06</strain>
    </source>
</reference>
<dbReference type="EMBL" id="MU266355">
    <property type="protein sequence ID" value="KAH7928246.1"/>
    <property type="molecule type" value="Genomic_DNA"/>
</dbReference>